<feature type="region of interest" description="Disordered" evidence="2">
    <location>
        <begin position="90"/>
        <end position="199"/>
    </location>
</feature>
<dbReference type="EMBL" id="QOKY01000126">
    <property type="protein sequence ID" value="RMZ57621.1"/>
    <property type="molecule type" value="Genomic_DNA"/>
</dbReference>
<dbReference type="PRINTS" id="PR00153">
    <property type="entry name" value="CSAPPISMRASE"/>
</dbReference>
<comment type="similarity">
    <text evidence="1">Belongs to the cyclophilin-type PPIase family.</text>
</comment>
<dbReference type="SUPFAM" id="SSF50891">
    <property type="entry name" value="Cyclophilin-like"/>
    <property type="match status" value="1"/>
</dbReference>
<dbReference type="AlphaFoldDB" id="A0A3M7L4F5"/>
<feature type="domain" description="PPIase cyclophilin-type" evidence="4">
    <location>
        <begin position="248"/>
        <end position="415"/>
    </location>
</feature>
<organism evidence="5 6">
    <name type="scientific">Auxenochlorella protothecoides</name>
    <name type="common">Green microalga</name>
    <name type="synonym">Chlorella protothecoides</name>
    <dbReference type="NCBI Taxonomy" id="3075"/>
    <lineage>
        <taxon>Eukaryota</taxon>
        <taxon>Viridiplantae</taxon>
        <taxon>Chlorophyta</taxon>
        <taxon>core chlorophytes</taxon>
        <taxon>Trebouxiophyceae</taxon>
        <taxon>Chlorellales</taxon>
        <taxon>Chlorellaceae</taxon>
        <taxon>Auxenochlorella</taxon>
    </lineage>
</organism>
<dbReference type="InterPro" id="IPR002130">
    <property type="entry name" value="Cyclophilin-type_PPIase_dom"/>
</dbReference>
<evidence type="ECO:0000313" key="5">
    <source>
        <dbReference type="EMBL" id="RMZ57621.1"/>
    </source>
</evidence>
<feature type="transmembrane region" description="Helical" evidence="3">
    <location>
        <begin position="12"/>
        <end position="34"/>
    </location>
</feature>
<feature type="compositionally biased region" description="Polar residues" evidence="2">
    <location>
        <begin position="100"/>
        <end position="114"/>
    </location>
</feature>
<sequence>MMRSIRKTKGQTGVPVARAGLGILAISIILFAYYQGKLYTGPAVIVYPSAVGLEGSTFQLYKGFPYPTTADVVVSEDGWLNGIAISTKQHTETPKAKAASANSDTKTKAETSSGGAAKAAEVVQSSEAARSDAAAGAGATAKPEEVAAGAGVRPGETAAPPVKPAEAAGGTEAQQGSSAADVTSPATPAAATDPAAADVGVRPEKVPENTMAQEQPAAGEAAGPIANQSIIMPEYEALRNNATLPLVFLDVAIKGAPIGRMEIVLFSDVAPRHAENMRLLCSGEKGAVPKPREDGHKVYHLKGGTFYRIVKGWINQGGANVESAFGGTFADDPGGLALKHDHKGLLSSANMGPNTNEGHFSIMMGPSPHLNGGYTIFGQVVAGWEVSEAINAVSHGQPEDTAHGDAGVVIVDAGQLRKGTIVPDLRLGLPANATGYNY</sequence>
<evidence type="ECO:0000256" key="2">
    <source>
        <dbReference type="SAM" id="MobiDB-lite"/>
    </source>
</evidence>
<keyword evidence="3" id="KW-0812">Transmembrane</keyword>
<dbReference type="GO" id="GO:0006457">
    <property type="term" value="P:protein folding"/>
    <property type="evidence" value="ECO:0007669"/>
    <property type="project" value="TreeGrafter"/>
</dbReference>
<comment type="caution">
    <text evidence="5">The sequence shown here is derived from an EMBL/GenBank/DDBJ whole genome shotgun (WGS) entry which is preliminary data.</text>
</comment>
<dbReference type="PANTHER" id="PTHR11071">
    <property type="entry name" value="PEPTIDYL-PROLYL CIS-TRANS ISOMERASE"/>
    <property type="match status" value="1"/>
</dbReference>
<dbReference type="GO" id="GO:0003755">
    <property type="term" value="F:peptidyl-prolyl cis-trans isomerase activity"/>
    <property type="evidence" value="ECO:0007669"/>
    <property type="project" value="InterPro"/>
</dbReference>
<dbReference type="Pfam" id="PF00160">
    <property type="entry name" value="Pro_isomerase"/>
    <property type="match status" value="1"/>
</dbReference>
<keyword evidence="3" id="KW-1133">Transmembrane helix</keyword>
<feature type="compositionally biased region" description="Low complexity" evidence="2">
    <location>
        <begin position="165"/>
        <end position="199"/>
    </location>
</feature>
<proteinExistence type="inferred from homology"/>
<evidence type="ECO:0000256" key="1">
    <source>
        <dbReference type="ARBA" id="ARBA00007365"/>
    </source>
</evidence>
<name>A0A3M7L4F5_AUXPR</name>
<evidence type="ECO:0000259" key="4">
    <source>
        <dbReference type="PROSITE" id="PS50072"/>
    </source>
</evidence>
<dbReference type="PROSITE" id="PS50072">
    <property type="entry name" value="CSA_PPIASE_2"/>
    <property type="match status" value="1"/>
</dbReference>
<gene>
    <name evidence="5" type="ORF">APUTEX25_001821</name>
</gene>
<evidence type="ECO:0000256" key="3">
    <source>
        <dbReference type="SAM" id="Phobius"/>
    </source>
</evidence>
<evidence type="ECO:0000313" key="6">
    <source>
        <dbReference type="Proteomes" id="UP000279271"/>
    </source>
</evidence>
<dbReference type="Gene3D" id="2.40.100.10">
    <property type="entry name" value="Cyclophilin-like"/>
    <property type="match status" value="1"/>
</dbReference>
<dbReference type="Proteomes" id="UP000279271">
    <property type="component" value="Unassembled WGS sequence"/>
</dbReference>
<reference evidence="6" key="1">
    <citation type="journal article" date="2018" name="Algal Res.">
        <title>Characterization of plant carbon substrate utilization by Auxenochlorella protothecoides.</title>
        <authorList>
            <person name="Vogler B.W."/>
            <person name="Starkenburg S.R."/>
            <person name="Sudasinghe N."/>
            <person name="Schambach J.Y."/>
            <person name="Rollin J.A."/>
            <person name="Pattathil S."/>
            <person name="Barry A.N."/>
        </authorList>
    </citation>
    <scope>NUCLEOTIDE SEQUENCE [LARGE SCALE GENOMIC DNA]</scope>
    <source>
        <strain evidence="6">UTEX 25</strain>
    </source>
</reference>
<protein>
    <recommendedName>
        <fullName evidence="4">PPIase cyclophilin-type domain-containing protein</fullName>
    </recommendedName>
</protein>
<dbReference type="GO" id="GO:0005737">
    <property type="term" value="C:cytoplasm"/>
    <property type="evidence" value="ECO:0007669"/>
    <property type="project" value="TreeGrafter"/>
</dbReference>
<feature type="compositionally biased region" description="Low complexity" evidence="2">
    <location>
        <begin position="131"/>
        <end position="141"/>
    </location>
</feature>
<dbReference type="GO" id="GO:0016018">
    <property type="term" value="F:cyclosporin A binding"/>
    <property type="evidence" value="ECO:0007669"/>
    <property type="project" value="TreeGrafter"/>
</dbReference>
<keyword evidence="3" id="KW-0472">Membrane</keyword>
<dbReference type="InterPro" id="IPR029000">
    <property type="entry name" value="Cyclophilin-like_dom_sf"/>
</dbReference>
<accession>A0A3M7L4F5</accession>
<dbReference type="PANTHER" id="PTHR11071:SF561">
    <property type="entry name" value="PEPTIDYL-PROLYL CIS-TRANS ISOMERASE D-RELATED"/>
    <property type="match status" value="1"/>
</dbReference>